<reference evidence="1 2" key="5">
    <citation type="journal article" date="2010" name="Appl. Environ. Microbiol.">
        <title>phrR-like gene praR of Azorhizobium caulinodans ORS571 is essential for symbiosis with Sesbania rostrata and is involved in expression of reb genes.</title>
        <authorList>
            <person name="Akiba N."/>
            <person name="Aono T."/>
            <person name="Toyazaki H."/>
            <person name="Sato S."/>
            <person name="Oyaizu H."/>
        </authorList>
    </citation>
    <scope>NUCLEOTIDE SEQUENCE [LARGE SCALE GENOMIC DNA]</scope>
    <source>
        <strain evidence="2">ATCC 43989 / DSM 5975 / JCM 20966 / LMG 6465 / NBRC 14845 / NCIMB 13405 / ORS 571</strain>
    </source>
</reference>
<sequence>MMPHRRTLCWRPSMNLSLEFASSSLDEIKAALAGGTLTFYSVARPLTADHKVDRSAVLATLSFASPAFGTPTDAGETPQFAANPVQGATTGTFGFARATTADGTVVADFSAGPGDREIKLAEVSTSHGAPVRVVSFKFNPEGGWPERPDYYDTHPRAGYPLHKAL</sequence>
<dbReference type="HOGENOM" id="CLU_1719871_0_0_5"/>
<keyword evidence="2" id="KW-1185">Reference proteome</keyword>
<evidence type="ECO:0000313" key="1">
    <source>
        <dbReference type="EMBL" id="BAF89402.1"/>
    </source>
</evidence>
<gene>
    <name evidence="1" type="ordered locus">AZC_3404</name>
</gene>
<organism evidence="1 2">
    <name type="scientific">Azorhizobium caulinodans (strain ATCC 43989 / DSM 5975 / JCM 20966 / LMG 6465 / NBRC 14845 / NCIMB 13405 / ORS 571)</name>
    <dbReference type="NCBI Taxonomy" id="438753"/>
    <lineage>
        <taxon>Bacteria</taxon>
        <taxon>Pseudomonadati</taxon>
        <taxon>Pseudomonadota</taxon>
        <taxon>Alphaproteobacteria</taxon>
        <taxon>Hyphomicrobiales</taxon>
        <taxon>Xanthobacteraceae</taxon>
        <taxon>Azorhizobium</taxon>
    </lineage>
</organism>
<dbReference type="AlphaFoldDB" id="A8IIG7"/>
<dbReference type="STRING" id="438753.AZC_3404"/>
<reference evidence="1 2" key="1">
    <citation type="journal article" date="2007" name="Appl. Environ. Microbiol.">
        <title>Rhizobial factors required for stem nodule maturation and maintenance in Sesbania rostrata-Azorhizobium caulinodans ORS571 symbiosis.</title>
        <authorList>
            <person name="Suzuki S."/>
            <person name="Aono T."/>
            <person name="Lee KB."/>
            <person name="Suzuki T."/>
            <person name="Liu CT."/>
            <person name="Miwa H."/>
            <person name="Wakao S."/>
            <person name="Iki T."/>
            <person name="Oyaizu H."/>
        </authorList>
    </citation>
    <scope>NUCLEOTIDE SEQUENCE [LARGE SCALE GENOMIC DNA]</scope>
    <source>
        <strain evidence="2">ATCC 43989 / DSM 5975 / JCM 20966 / LMG 6465 / NBRC 14845 / NCIMB 13405 / ORS 571</strain>
    </source>
</reference>
<reference evidence="1 2" key="3">
    <citation type="journal article" date="2008" name="BMC Genomics">
        <title>The genome of the versatile nitrogen fixer Azorhizobium caulinodans ORS571.</title>
        <authorList>
            <person name="Lee KB."/>
            <person name="Backer P.D."/>
            <person name="Aono T."/>
            <person name="Liu CT."/>
            <person name="Suzuki S."/>
            <person name="Suzuki T."/>
            <person name="Kaneko T."/>
            <person name="Yamada M."/>
            <person name="Tabata S."/>
            <person name="Kupfer D.M."/>
            <person name="Najar F.Z."/>
            <person name="Wiley G.B."/>
            <person name="Roe B."/>
            <person name="Binnewies T.T."/>
            <person name="Ussery D.W."/>
            <person name="D'Haeze W."/>
            <person name="Herder J.D."/>
            <person name="Gevers D."/>
            <person name="Vereecke D."/>
            <person name="Holsters M."/>
            <person name="Oyaizu H."/>
        </authorList>
    </citation>
    <scope>NUCLEOTIDE SEQUENCE [LARGE SCALE GENOMIC DNA]</scope>
    <source>
        <strain evidence="2">ATCC 43989 / DSM 5975 / JCM 20966 / LMG 6465 / NBRC 14845 / NCIMB 13405 / ORS 571</strain>
    </source>
</reference>
<protein>
    <submittedName>
        <fullName evidence="1">Uncharacterized protein</fullName>
    </submittedName>
</protein>
<accession>A8IIG7</accession>
<dbReference type="EMBL" id="AP009384">
    <property type="protein sequence ID" value="BAF89402.1"/>
    <property type="molecule type" value="Genomic_DNA"/>
</dbReference>
<dbReference type="eggNOG" id="ENOG50305ZX">
    <property type="taxonomic scope" value="Bacteria"/>
</dbReference>
<dbReference type="KEGG" id="azc:AZC_3404"/>
<proteinExistence type="predicted"/>
<reference evidence="1 2" key="4">
    <citation type="journal article" date="2009" name="Appl. Environ. Microbiol.">
        <title>Comparative genome-wide transcriptional profiling of Azorhizobium caulinodans ORS571 grown under free-living and symbiotic conditions.</title>
        <authorList>
            <person name="Tsukada S."/>
            <person name="Aono T."/>
            <person name="Akiba N."/>
            <person name="Lee KB."/>
            <person name="Liu CT."/>
            <person name="Toyazaki H."/>
            <person name="Oyaizu H."/>
        </authorList>
    </citation>
    <scope>NUCLEOTIDE SEQUENCE [LARGE SCALE GENOMIC DNA]</scope>
    <source>
        <strain evidence="2">ATCC 43989 / DSM 5975 / JCM 20966 / LMG 6465 / NBRC 14845 / NCIMB 13405 / ORS 571</strain>
    </source>
</reference>
<reference evidence="1 2" key="6">
    <citation type="journal article" date="2011" name="Appl. Environ. Microbiol.">
        <title>Involvement of the azorhizobial chromosome partition gene (parA) in the onset of bacteroid differentiation during Sesbania rostrata stem nodule development.</title>
        <authorList>
            <person name="Liu CT."/>
            <person name="Lee KB."/>
            <person name="Wang YS."/>
            <person name="Peng MH."/>
            <person name="Lee KT."/>
            <person name="Suzuki S."/>
            <person name="Suzuki T."/>
            <person name="Oyaizu H."/>
        </authorList>
    </citation>
    <scope>NUCLEOTIDE SEQUENCE [LARGE SCALE GENOMIC DNA]</scope>
    <source>
        <strain evidence="2">ATCC 43989 / DSM 5975 / JCM 20966 / LMG 6465 / NBRC 14845 / NCIMB 13405 / ORS 571</strain>
    </source>
</reference>
<reference evidence="2" key="2">
    <citation type="submission" date="2007-04" db="EMBL/GenBank/DDBJ databases">
        <title>Complete genome sequence of the nitrogen-fixing bacterium Azorhizobium caulinodans ORS571.</title>
        <authorList>
            <person name="Lee K.B."/>
            <person name="Backer P.D."/>
            <person name="Aono T."/>
            <person name="Liu C.T."/>
            <person name="Suzuki S."/>
            <person name="Suzuki T."/>
            <person name="Kaneko T."/>
            <person name="Yamada M."/>
            <person name="Tabata S."/>
            <person name="Kupfer D.M."/>
            <person name="Najar F.Z."/>
            <person name="Wiley G.B."/>
            <person name="Roe B."/>
            <person name="Binnewies T."/>
            <person name="Ussery D."/>
            <person name="Vereecke D."/>
            <person name="Gevers D."/>
            <person name="Holsters M."/>
            <person name="Oyaizu H."/>
        </authorList>
    </citation>
    <scope>NUCLEOTIDE SEQUENCE [LARGE SCALE GENOMIC DNA]</scope>
    <source>
        <strain evidence="2">ATCC 43989 / DSM 5975 / JCM 20966 / LMG 6465 / NBRC 14845 / NCIMB 13405 / ORS 571</strain>
    </source>
</reference>
<name>A8IIG7_AZOC5</name>
<dbReference type="Proteomes" id="UP000000270">
    <property type="component" value="Chromosome"/>
</dbReference>
<evidence type="ECO:0000313" key="2">
    <source>
        <dbReference type="Proteomes" id="UP000000270"/>
    </source>
</evidence>